<protein>
    <submittedName>
        <fullName evidence="2">Cell wall-binding repeat-containing protein</fullName>
    </submittedName>
</protein>
<organism evidence="2 3">
    <name type="scientific">Bacillus carboniphilus</name>
    <dbReference type="NCBI Taxonomy" id="86663"/>
    <lineage>
        <taxon>Bacteria</taxon>
        <taxon>Bacillati</taxon>
        <taxon>Bacillota</taxon>
        <taxon>Bacilli</taxon>
        <taxon>Bacillales</taxon>
        <taxon>Bacillaceae</taxon>
        <taxon>Bacillus</taxon>
    </lineage>
</organism>
<accession>A0ABY9K138</accession>
<dbReference type="EMBL" id="CP129013">
    <property type="protein sequence ID" value="WLR44313.1"/>
    <property type="molecule type" value="Genomic_DNA"/>
</dbReference>
<gene>
    <name evidence="2" type="ORF">LC087_10640</name>
</gene>
<evidence type="ECO:0000313" key="3">
    <source>
        <dbReference type="Proteomes" id="UP001197974"/>
    </source>
</evidence>
<dbReference type="InterPro" id="IPR051922">
    <property type="entry name" value="Bact_Sporulation_Assoc"/>
</dbReference>
<evidence type="ECO:0000313" key="2">
    <source>
        <dbReference type="EMBL" id="WLR44313.1"/>
    </source>
</evidence>
<dbReference type="PANTHER" id="PTHR30032">
    <property type="entry name" value="N-ACETYLMURAMOYL-L-ALANINE AMIDASE-RELATED"/>
    <property type="match status" value="1"/>
</dbReference>
<proteinExistence type="predicted"/>
<feature type="region of interest" description="Disordered" evidence="1">
    <location>
        <begin position="1"/>
        <end position="20"/>
    </location>
</feature>
<dbReference type="Pfam" id="PF04122">
    <property type="entry name" value="CW_binding_2"/>
    <property type="match status" value="3"/>
</dbReference>
<keyword evidence="3" id="KW-1185">Reference proteome</keyword>
<reference evidence="2 3" key="1">
    <citation type="submission" date="2023-06" db="EMBL/GenBank/DDBJ databases">
        <title>Five Gram-positive bacteria isolated from mangrove sediments in Shenzhen, Guangdong, China.</title>
        <authorList>
            <person name="Yu S."/>
            <person name="Zheng W."/>
            <person name="Huang Y."/>
        </authorList>
    </citation>
    <scope>NUCLEOTIDE SEQUENCE [LARGE SCALE GENOMIC DNA]</scope>
    <source>
        <strain evidence="2 3">SaN35-3</strain>
    </source>
</reference>
<dbReference type="PANTHER" id="PTHR30032:SF8">
    <property type="entry name" value="GERMINATION-SPECIFIC N-ACETYLMURAMOYL-L-ALANINE AMIDASE"/>
    <property type="match status" value="1"/>
</dbReference>
<dbReference type="InterPro" id="IPR007253">
    <property type="entry name" value="Cell_wall-bd_2"/>
</dbReference>
<dbReference type="Proteomes" id="UP001197974">
    <property type="component" value="Chromosome"/>
</dbReference>
<feature type="compositionally biased region" description="Basic and acidic residues" evidence="1">
    <location>
        <begin position="8"/>
        <end position="20"/>
    </location>
</feature>
<evidence type="ECO:0000256" key="1">
    <source>
        <dbReference type="SAM" id="MobiDB-lite"/>
    </source>
</evidence>
<sequence length="305" mass="33774">MGGEDGEQSDRQVTRLAGEDRYETNIDMLQELEDDSAKNIIISSGENYPDALAGGVLNSTHEGAMVLVNEDEKVLKNAEKEVARLLQDGGKVYILGGEKAVPKSIENFFDKDCDVERLAGETRIHTAMEIAEAANKDSEEVFLAYGYSFADALSVTPAEAKHKMPILLTDEKHELNDDVKNYLEEHKVKKVTIVGGEAVVGKEIAKELEGMKIEVDRKWGEDRYFTSLEIAKSYFNESEAVAVSNGMKFPDALGGGTLAYRKDMPILLAQSDKAVKETVEFIGMKDIYIYGGKMVISDDLEKSWK</sequence>
<dbReference type="Gene3D" id="3.40.50.12090">
    <property type="match status" value="2"/>
</dbReference>
<name>A0ABY9K138_9BACI</name>